<dbReference type="InterPro" id="IPR016181">
    <property type="entry name" value="Acyl_CoA_acyltransferase"/>
</dbReference>
<keyword evidence="4" id="KW-1185">Reference proteome</keyword>
<dbReference type="Proteomes" id="UP001431209">
    <property type="component" value="Unassembled WGS sequence"/>
</dbReference>
<reference evidence="3 4" key="1">
    <citation type="submission" date="2024-03" db="EMBL/GenBank/DDBJ databases">
        <title>The Acrasis kona genome and developmental transcriptomes reveal deep origins of eukaryotic multicellular pathways.</title>
        <authorList>
            <person name="Sheikh S."/>
            <person name="Fu C.-J."/>
            <person name="Brown M.W."/>
            <person name="Baldauf S.L."/>
        </authorList>
    </citation>
    <scope>NUCLEOTIDE SEQUENCE [LARGE SCALE GENOMIC DNA]</scope>
    <source>
        <strain evidence="3 4">ATCC MYA-3509</strain>
    </source>
</reference>
<dbReference type="PROSITE" id="PS51186">
    <property type="entry name" value="GNAT"/>
    <property type="match status" value="1"/>
</dbReference>
<evidence type="ECO:0000259" key="1">
    <source>
        <dbReference type="PROSITE" id="PS51186"/>
    </source>
</evidence>
<dbReference type="InterPro" id="IPR000182">
    <property type="entry name" value="GNAT_dom"/>
</dbReference>
<feature type="domain" description="N-acetyltransferase" evidence="1">
    <location>
        <begin position="2"/>
        <end position="165"/>
    </location>
</feature>
<protein>
    <submittedName>
        <fullName evidence="3">Phosphinothricin N-acetyltransferase</fullName>
    </submittedName>
</protein>
<dbReference type="PANTHER" id="PTHR43072">
    <property type="entry name" value="N-ACETYLTRANSFERASE"/>
    <property type="match status" value="1"/>
</dbReference>
<name>A0AAW2ZN00_9EUKA</name>
<dbReference type="AlphaFoldDB" id="A0AAW2ZN00"/>
<dbReference type="CDD" id="cd04301">
    <property type="entry name" value="NAT_SF"/>
    <property type="match status" value="1"/>
</dbReference>
<evidence type="ECO:0000313" key="4">
    <source>
        <dbReference type="Proteomes" id="UP001431209"/>
    </source>
</evidence>
<organism evidence="3 4">
    <name type="scientific">Acrasis kona</name>
    <dbReference type="NCBI Taxonomy" id="1008807"/>
    <lineage>
        <taxon>Eukaryota</taxon>
        <taxon>Discoba</taxon>
        <taxon>Heterolobosea</taxon>
        <taxon>Tetramitia</taxon>
        <taxon>Eutetramitia</taxon>
        <taxon>Acrasidae</taxon>
        <taxon>Acrasis</taxon>
    </lineage>
</organism>
<dbReference type="SUPFAM" id="SSF55729">
    <property type="entry name" value="Acyl-CoA N-acyltransferases (Nat)"/>
    <property type="match status" value="1"/>
</dbReference>
<dbReference type="Pfam" id="PF13420">
    <property type="entry name" value="Acetyltransf_4"/>
    <property type="match status" value="1"/>
</dbReference>
<dbReference type="EMBL" id="JAOPGA020001725">
    <property type="protein sequence ID" value="KAL0490850.1"/>
    <property type="molecule type" value="Genomic_DNA"/>
</dbReference>
<comment type="caution">
    <text evidence="3">The sequence shown here is derived from an EMBL/GenBank/DDBJ whole genome shotgun (WGS) entry which is preliminary data.</text>
</comment>
<evidence type="ECO:0000313" key="2">
    <source>
        <dbReference type="EMBL" id="KAL0481794.1"/>
    </source>
</evidence>
<sequence length="195" mass="22336">MQTIRLAELSDVPDILNIYKPFVTDSIVSFEYDVPSLQEMTDRINQIINIKKYPFIVLEKDEKVVAYAYASTYKERIAYQWNVEVSVYVSPECQKQGVGRKLYSILLNMIRELGYYNAIAVIALPHDASVGLHESFGFSCILVTKNAGYKLGAWRDVGWWQLPLRSIENDQQPTAPTKPSSHDMIKILEKAKNQQ</sequence>
<proteinExistence type="predicted"/>
<evidence type="ECO:0000313" key="3">
    <source>
        <dbReference type="EMBL" id="KAL0490850.1"/>
    </source>
</evidence>
<accession>A0AAW2ZN00</accession>
<gene>
    <name evidence="3" type="ORF">AKO1_002471</name>
    <name evidence="2" type="ORF">AKO1_010591</name>
</gene>
<dbReference type="EMBL" id="JAOPGA020000794">
    <property type="protein sequence ID" value="KAL0481794.1"/>
    <property type="molecule type" value="Genomic_DNA"/>
</dbReference>
<dbReference type="PANTHER" id="PTHR43072:SF8">
    <property type="entry name" value="ACYLTRANSFERASE FABY-RELATED"/>
    <property type="match status" value="1"/>
</dbReference>
<dbReference type="Gene3D" id="3.40.630.30">
    <property type="match status" value="1"/>
</dbReference>
<dbReference type="GO" id="GO:0016747">
    <property type="term" value="F:acyltransferase activity, transferring groups other than amino-acyl groups"/>
    <property type="evidence" value="ECO:0007669"/>
    <property type="project" value="InterPro"/>
</dbReference>